<keyword evidence="2" id="KW-1185">Reference proteome</keyword>
<sequence length="84" mass="9373">MIKLELTFADIKKPPMWEALEFSLSFLHRNSASVGEGHKKENKKYSMDFVHGIKTKGEGVECQSKLGLIEFFALKSAPEGALCV</sequence>
<evidence type="ECO:0000313" key="1">
    <source>
        <dbReference type="EMBL" id="MCL1138902.1"/>
    </source>
</evidence>
<dbReference type="AlphaFoldDB" id="A0A9X2CEH0"/>
<name>A0A9X2CEH0_9GAMM</name>
<reference evidence="1" key="1">
    <citation type="submission" date="2022-01" db="EMBL/GenBank/DDBJ databases">
        <title>Whole genome-based taxonomy of the Shewanellaceae.</title>
        <authorList>
            <person name="Martin-Rodriguez A.J."/>
        </authorList>
    </citation>
    <scope>NUCLEOTIDE SEQUENCE</scope>
    <source>
        <strain evidence="1">KCTC 23973</strain>
    </source>
</reference>
<dbReference type="EMBL" id="JAKILB010000005">
    <property type="protein sequence ID" value="MCL1138902.1"/>
    <property type="molecule type" value="Genomic_DNA"/>
</dbReference>
<gene>
    <name evidence="1" type="ORF">L2740_10125</name>
</gene>
<evidence type="ECO:0000313" key="2">
    <source>
        <dbReference type="Proteomes" id="UP001139293"/>
    </source>
</evidence>
<dbReference type="Proteomes" id="UP001139293">
    <property type="component" value="Unassembled WGS sequence"/>
</dbReference>
<accession>A0A9X2CEH0</accession>
<protein>
    <submittedName>
        <fullName evidence="1">Uncharacterized protein</fullName>
    </submittedName>
</protein>
<organism evidence="1 2">
    <name type="scientific">Shewanella pneumatophori</name>
    <dbReference type="NCBI Taxonomy" id="314092"/>
    <lineage>
        <taxon>Bacteria</taxon>
        <taxon>Pseudomonadati</taxon>
        <taxon>Pseudomonadota</taxon>
        <taxon>Gammaproteobacteria</taxon>
        <taxon>Alteromonadales</taxon>
        <taxon>Shewanellaceae</taxon>
        <taxon>Shewanella</taxon>
    </lineage>
</organism>
<dbReference type="RefSeq" id="WP_248950032.1">
    <property type="nucleotide sequence ID" value="NZ_JAKILB010000005.1"/>
</dbReference>
<proteinExistence type="predicted"/>
<comment type="caution">
    <text evidence="1">The sequence shown here is derived from an EMBL/GenBank/DDBJ whole genome shotgun (WGS) entry which is preliminary data.</text>
</comment>